<dbReference type="Proteomes" id="UP000297273">
    <property type="component" value="Unassembled WGS sequence"/>
</dbReference>
<keyword evidence="1" id="KW-1133">Transmembrane helix</keyword>
<proteinExistence type="predicted"/>
<feature type="transmembrane region" description="Helical" evidence="1">
    <location>
        <begin position="35"/>
        <end position="65"/>
    </location>
</feature>
<dbReference type="AlphaFoldDB" id="A0A5F1ZQW9"/>
<reference evidence="4" key="1">
    <citation type="submission" date="2018-10" db="EMBL/GenBank/DDBJ databases">
        <authorList>
            <person name="Vincent A.T."/>
            <person name="Schiettekatte O."/>
            <person name="Bourhy P."/>
            <person name="Veyrier F.J."/>
            <person name="Picardeau M."/>
        </authorList>
    </citation>
    <scope>NUCLEOTIDE SEQUENCE</scope>
    <source>
        <strain evidence="4">201702690</strain>
    </source>
</reference>
<gene>
    <name evidence="3" type="ORF">EHO57_08225</name>
    <name evidence="4" type="ORF">EHQ53_14985</name>
</gene>
<evidence type="ECO:0000313" key="4">
    <source>
        <dbReference type="EMBL" id="TGL39536.1"/>
    </source>
</evidence>
<dbReference type="PANTHER" id="PTHR35102:SF1">
    <property type="entry name" value="E3 UBIQUITIN-PROTEIN LIGASE"/>
    <property type="match status" value="1"/>
</dbReference>
<evidence type="ECO:0000313" key="3">
    <source>
        <dbReference type="EMBL" id="TGK01984.1"/>
    </source>
</evidence>
<sequence length="161" mass="17572">MDSETQKKETKPSFLAKAKDRILEELKTGTSPEKIALSLALGAAIGVFPVIGTTMALCAVLGFLLRLNPVSIQIANYAAYPFQVFLIIPFLRLGSYLLGKEIDLGWAYRLAEGDTSQVIDGLSRSAGYAVLGWTSTVPLAAFLSYFLFLLLIRKVNGIIRK</sequence>
<keyword evidence="5" id="KW-1185">Reference proteome</keyword>
<reference evidence="3 6" key="2">
    <citation type="journal article" date="2019" name="PLoS Negl. Trop. Dis.">
        <title>Revisiting the worldwide diversity of Leptospira species in the environment.</title>
        <authorList>
            <person name="Vincent A.T."/>
            <person name="Schiettekatte O."/>
            <person name="Bourhy P."/>
            <person name="Veyrier F.J."/>
            <person name="Picardeau M."/>
        </authorList>
    </citation>
    <scope>NUCLEOTIDE SEQUENCE [LARGE SCALE GENOMIC DNA]</scope>
    <source>
        <strain evidence="4">201702690</strain>
        <strain evidence="3 6">SSW18</strain>
    </source>
</reference>
<keyword evidence="1" id="KW-0472">Membrane</keyword>
<dbReference type="OrthoDB" id="338645at2"/>
<keyword evidence="1" id="KW-0812">Transmembrane</keyword>
<feature type="transmembrane region" description="Helical" evidence="1">
    <location>
        <begin position="77"/>
        <end position="98"/>
    </location>
</feature>
<evidence type="ECO:0000259" key="2">
    <source>
        <dbReference type="Pfam" id="PF09835"/>
    </source>
</evidence>
<feature type="transmembrane region" description="Helical" evidence="1">
    <location>
        <begin position="130"/>
        <end position="152"/>
    </location>
</feature>
<comment type="caution">
    <text evidence="3">The sequence shown here is derived from an EMBL/GenBank/DDBJ whole genome shotgun (WGS) entry which is preliminary data.</text>
</comment>
<dbReference type="Pfam" id="PF09835">
    <property type="entry name" value="DUF2062"/>
    <property type="match status" value="1"/>
</dbReference>
<evidence type="ECO:0000256" key="1">
    <source>
        <dbReference type="SAM" id="Phobius"/>
    </source>
</evidence>
<dbReference type="EMBL" id="RQER01000005">
    <property type="protein sequence ID" value="TGK01984.1"/>
    <property type="molecule type" value="Genomic_DNA"/>
</dbReference>
<name>A0A5F1ZQW9_9LEPT</name>
<evidence type="ECO:0000313" key="6">
    <source>
        <dbReference type="Proteomes" id="UP000297946"/>
    </source>
</evidence>
<evidence type="ECO:0000313" key="5">
    <source>
        <dbReference type="Proteomes" id="UP000297273"/>
    </source>
</evidence>
<dbReference type="InterPro" id="IPR018639">
    <property type="entry name" value="DUF2062"/>
</dbReference>
<organism evidence="3 6">
    <name type="scientific">Leptospira langatensis</name>
    <dbReference type="NCBI Taxonomy" id="2484983"/>
    <lineage>
        <taxon>Bacteria</taxon>
        <taxon>Pseudomonadati</taxon>
        <taxon>Spirochaetota</taxon>
        <taxon>Spirochaetia</taxon>
        <taxon>Leptospirales</taxon>
        <taxon>Leptospiraceae</taxon>
        <taxon>Leptospira</taxon>
    </lineage>
</organism>
<accession>A0A5F1ZQW9</accession>
<dbReference type="Proteomes" id="UP000297946">
    <property type="component" value="Unassembled WGS sequence"/>
</dbReference>
<dbReference type="PANTHER" id="PTHR35102">
    <property type="entry name" value="E3 UBIQUITIN-PROTEIN LIGASE"/>
    <property type="match status" value="1"/>
</dbReference>
<protein>
    <submittedName>
        <fullName evidence="3">DUF2062 domain-containing protein</fullName>
    </submittedName>
</protein>
<feature type="domain" description="DUF2062" evidence="2">
    <location>
        <begin position="19"/>
        <end position="155"/>
    </location>
</feature>
<dbReference type="EMBL" id="RQGC01000012">
    <property type="protein sequence ID" value="TGL39536.1"/>
    <property type="molecule type" value="Genomic_DNA"/>
</dbReference>